<name>K6WZT1_9ALTE</name>
<reference evidence="1 2" key="1">
    <citation type="journal article" date="2017" name="Antonie Van Leeuwenhoek">
        <title>Rhizobium rhizosphaerae sp. nov., a novel species isolated from rice rhizosphere.</title>
        <authorList>
            <person name="Zhao J.J."/>
            <person name="Zhang J."/>
            <person name="Zhang R.J."/>
            <person name="Zhang C.W."/>
            <person name="Yin H.Q."/>
            <person name="Zhang X.X."/>
        </authorList>
    </citation>
    <scope>NUCLEOTIDE SEQUENCE [LARGE SCALE GENOMIC DNA]</scope>
    <source>
        <strain evidence="1 2">E3</strain>
    </source>
</reference>
<evidence type="ECO:0000313" key="1">
    <source>
        <dbReference type="EMBL" id="GAC13929.1"/>
    </source>
</evidence>
<accession>K6WZT1</accession>
<organism evidence="1 2">
    <name type="scientific">Aliiglaciecola lipolytica E3</name>
    <dbReference type="NCBI Taxonomy" id="1127673"/>
    <lineage>
        <taxon>Bacteria</taxon>
        <taxon>Pseudomonadati</taxon>
        <taxon>Pseudomonadota</taxon>
        <taxon>Gammaproteobacteria</taxon>
        <taxon>Alteromonadales</taxon>
        <taxon>Alteromonadaceae</taxon>
        <taxon>Aliiglaciecola</taxon>
    </lineage>
</organism>
<protein>
    <submittedName>
        <fullName evidence="1">Uncharacterized protein</fullName>
    </submittedName>
</protein>
<dbReference type="eggNOG" id="ENOG502Z98H">
    <property type="taxonomic scope" value="Bacteria"/>
</dbReference>
<dbReference type="OrthoDB" id="7053788at2"/>
<keyword evidence="2" id="KW-1185">Reference proteome</keyword>
<evidence type="ECO:0000313" key="2">
    <source>
        <dbReference type="Proteomes" id="UP000006334"/>
    </source>
</evidence>
<sequence length="783" mass="87210">MSNYLIALRLNRLKHHFSIRKNVSFISFLTFAATLLLVVGCSNPNKNKTDTTDTLENLQQTAFRIRSDFNAPLNSAKGWATDLNKATVVQADQPFRLRFEVEGSSQSEQQFGLQYRRNKTSWEPLTAEDFPYPIKKHLLDFSTSSNLNLTDRWRFIQGSEAVMSLPMENGEGFLRVATQESPLLALGQYKIHWEAEEFAAVMRLPEASQAGIVFGYVDAENYYRVDVIANGAIKIVRIHKDEESTVSSREVYVKSNQWIEVKVVMQGSEVTVEYEWDDYIQGIEFTEDVGNNIPSSLLGIYLPAKSTVEFEEFEIAGEARSPRVSIMSSHVFDYGDPTQDILQASMLPFTGGSAIDYAPISPEWVASSAQSEWEFPIVIRRISDDALLNETGDTFEFRMVDSQGKPLQAKQNPLVTVNVPAGHLGGTFVETPVRIGPWEAANGDLYFLMEPSETDNMMMTVKSTDGGKTWRELDGTNRPQTGDLEGVSSTHDDYKIHTLHQTSDHVFYHVFRTSDHPTHPDTWAITDEKLASPQEPPVQVSDLAVRSDGSVVGVYGNLQKILFKIRSPEGQWSEETIIDQELAGDLSGPVVVRSKNDVVHLAYTSIDGSAWYLQILANGQLTERTLVASGLGTEVEDAGSILPLVYLDELDMVSIIYRLSNGELWERLGDAKGKLSKAIQVTRRSVVQNAADSEQVGADAIGYGSSVHVVFIEQDTGRIFHTYRNENTWSEPSLQVDGVNALWVRGNLIKKTDQGAVYGYIYDAGSMGGSGMNKYAEVALPKR</sequence>
<dbReference type="Gene3D" id="2.120.10.10">
    <property type="match status" value="1"/>
</dbReference>
<dbReference type="EMBL" id="BAEN01000025">
    <property type="protein sequence ID" value="GAC13929.1"/>
    <property type="molecule type" value="Genomic_DNA"/>
</dbReference>
<dbReference type="SUPFAM" id="SSF89372">
    <property type="entry name" value="Fucose-specific lectin"/>
    <property type="match status" value="1"/>
</dbReference>
<dbReference type="Gene3D" id="2.60.120.560">
    <property type="entry name" value="Exo-inulinase, domain 1"/>
    <property type="match status" value="1"/>
</dbReference>
<dbReference type="RefSeq" id="WP_008843746.1">
    <property type="nucleotide sequence ID" value="NZ_BAEN01000025.1"/>
</dbReference>
<dbReference type="AlphaFoldDB" id="K6WZT1"/>
<gene>
    <name evidence="1" type="ORF">GLIP_1288</name>
</gene>
<comment type="caution">
    <text evidence="1">The sequence shown here is derived from an EMBL/GenBank/DDBJ whole genome shotgun (WGS) entry which is preliminary data.</text>
</comment>
<proteinExistence type="predicted"/>
<dbReference type="Proteomes" id="UP000006334">
    <property type="component" value="Unassembled WGS sequence"/>
</dbReference>